<protein>
    <submittedName>
        <fullName evidence="2">Uncharacterized protein</fullName>
    </submittedName>
</protein>
<name>A0A0L0DED1_THETB</name>
<feature type="compositionally biased region" description="Low complexity" evidence="1">
    <location>
        <begin position="323"/>
        <end position="337"/>
    </location>
</feature>
<dbReference type="EMBL" id="GL349457">
    <property type="protein sequence ID" value="KNC49683.1"/>
    <property type="molecule type" value="Genomic_DNA"/>
</dbReference>
<gene>
    <name evidence="2" type="ORF">AMSG_05944</name>
</gene>
<evidence type="ECO:0000313" key="3">
    <source>
        <dbReference type="Proteomes" id="UP000054408"/>
    </source>
</evidence>
<dbReference type="GeneID" id="25565237"/>
<dbReference type="RefSeq" id="XP_013757479.1">
    <property type="nucleotide sequence ID" value="XM_013902025.1"/>
</dbReference>
<evidence type="ECO:0000256" key="1">
    <source>
        <dbReference type="SAM" id="MobiDB-lite"/>
    </source>
</evidence>
<accession>A0A0L0DED1</accession>
<dbReference type="AlphaFoldDB" id="A0A0L0DED1"/>
<organism evidence="2 3">
    <name type="scientific">Thecamonas trahens ATCC 50062</name>
    <dbReference type="NCBI Taxonomy" id="461836"/>
    <lineage>
        <taxon>Eukaryota</taxon>
        <taxon>Apusozoa</taxon>
        <taxon>Apusomonadida</taxon>
        <taxon>Apusomonadidae</taxon>
        <taxon>Thecamonas</taxon>
    </lineage>
</organism>
<evidence type="ECO:0000313" key="2">
    <source>
        <dbReference type="EMBL" id="KNC49683.1"/>
    </source>
</evidence>
<proteinExistence type="predicted"/>
<reference evidence="2 3" key="1">
    <citation type="submission" date="2010-05" db="EMBL/GenBank/DDBJ databases">
        <title>The Genome Sequence of Thecamonas trahens ATCC 50062.</title>
        <authorList>
            <consortium name="The Broad Institute Genome Sequencing Platform"/>
            <person name="Russ C."/>
            <person name="Cuomo C."/>
            <person name="Shea T."/>
            <person name="Young S.K."/>
            <person name="Zeng Q."/>
            <person name="Koehrsen M."/>
            <person name="Haas B."/>
            <person name="Borodovsky M."/>
            <person name="Guigo R."/>
            <person name="Alvarado L."/>
            <person name="Berlin A."/>
            <person name="Bochicchio J."/>
            <person name="Borenstein D."/>
            <person name="Chapman S."/>
            <person name="Chen Z."/>
            <person name="Freedman E."/>
            <person name="Gellesch M."/>
            <person name="Goldberg J."/>
            <person name="Griggs A."/>
            <person name="Gujja S."/>
            <person name="Heilman E."/>
            <person name="Heiman D."/>
            <person name="Hepburn T."/>
            <person name="Howarth C."/>
            <person name="Jen D."/>
            <person name="Larson L."/>
            <person name="Mehta T."/>
            <person name="Park D."/>
            <person name="Pearson M."/>
            <person name="Roberts A."/>
            <person name="Saif S."/>
            <person name="Shenoy N."/>
            <person name="Sisk P."/>
            <person name="Stolte C."/>
            <person name="Sykes S."/>
            <person name="Thomson T."/>
            <person name="Walk T."/>
            <person name="White J."/>
            <person name="Yandava C."/>
            <person name="Burger G."/>
            <person name="Gray M.W."/>
            <person name="Holland P.W.H."/>
            <person name="King N."/>
            <person name="Lang F.B.F."/>
            <person name="Roger A.J."/>
            <person name="Ruiz-Trillo I."/>
            <person name="Lander E."/>
            <person name="Nusbaum C."/>
        </authorList>
    </citation>
    <scope>NUCLEOTIDE SEQUENCE [LARGE SCALE GENOMIC DNA]</scope>
    <source>
        <strain evidence="2 3">ATCC 50062</strain>
    </source>
</reference>
<sequence length="608" mass="66530">MELAGVSLEEVRERVADIRQHVSRTRTFVRKCTLYTQQFFAANAGIDPLTVGAVLESAVNDLESEWNAFLGAHEVELVRAHGLVAQLLPLRLVRMVDMPSKSAARLLLAYRGALDRAEDLKPALQSALDAGEDALRAVRAQLVGFRGELNVAGAHAALDSLMAERRYRRDCVACAALQAQGKALRRSTAAHVESPVKRRLRAHAETLNSILPQWYDARGAINAAAVPEHNHAVDIPATHESYHESRGNEPSEYAEYAGYAEYATNRGNERDGSGHEMGQAQWRETLAEDVAQRRRASPAATPVPSPQAPQPVAAPRHPEAEPEAASSGSPLRGPSLSDTIAALSALRERNRKLQPVNDATAAPEPRPRAPSTPGPSEARPGPALGTAPLSLDEAVARSLQRQEAVAAAKAHEAAREAELNQLREMRSFRERHPSLFGQPASPSRPGLYTVDGLYRAVRYVPDEHFDAYDNVYGRLPDDSWRDSYIRVSIPVASTLVPASIRARGKPSREAAVANLYPDIALSRQVVPESVAGYSGPVRATAAGVRDSLSLEELALLEMRSATDDEVRSNFSRRLLSREIRMRHQLQRLHATRHVKIAGLRPHEDPYPN</sequence>
<keyword evidence="3" id="KW-1185">Reference proteome</keyword>
<dbReference type="Proteomes" id="UP000054408">
    <property type="component" value="Unassembled WGS sequence"/>
</dbReference>
<feature type="region of interest" description="Disordered" evidence="1">
    <location>
        <begin position="289"/>
        <end position="387"/>
    </location>
</feature>